<feature type="compositionally biased region" description="Basic and acidic residues" evidence="11">
    <location>
        <begin position="1673"/>
        <end position="1682"/>
    </location>
</feature>
<feature type="compositionally biased region" description="Polar residues" evidence="11">
    <location>
        <begin position="210"/>
        <end position="219"/>
    </location>
</feature>
<feature type="compositionally biased region" description="Basic and acidic residues" evidence="11">
    <location>
        <begin position="314"/>
        <end position="331"/>
    </location>
</feature>
<comment type="function">
    <text evidence="9 10">Involved in the initiation of assembly of the COPII coat required for the formation of transport vesicles from the endoplasmic reticulum (ER) and the selection of cargo molecules. Also involved in autophagy.</text>
</comment>
<feature type="compositionally biased region" description="Basic and acidic residues" evidence="11">
    <location>
        <begin position="450"/>
        <end position="479"/>
    </location>
</feature>
<feature type="compositionally biased region" description="Basic and acidic residues" evidence="11">
    <location>
        <begin position="1994"/>
        <end position="2023"/>
    </location>
</feature>
<feature type="compositionally biased region" description="Acidic residues" evidence="11">
    <location>
        <begin position="1981"/>
        <end position="1992"/>
    </location>
</feature>
<evidence type="ECO:0000256" key="6">
    <source>
        <dbReference type="ARBA" id="ARBA00022927"/>
    </source>
</evidence>
<evidence type="ECO:0000313" key="15">
    <source>
        <dbReference type="EMBL" id="QID82890.1"/>
    </source>
</evidence>
<dbReference type="InterPro" id="IPR024340">
    <property type="entry name" value="Sec16_CCD"/>
</dbReference>
<feature type="domain" description="Sec16 central conserved" evidence="13">
    <location>
        <begin position="994"/>
        <end position="1079"/>
    </location>
</feature>
<evidence type="ECO:0000256" key="3">
    <source>
        <dbReference type="ARBA" id="ARBA00022448"/>
    </source>
</evidence>
<keyword evidence="16" id="KW-1185">Reference proteome</keyword>
<keyword evidence="6 10" id="KW-0653">Protein transport</keyword>
<gene>
    <name evidence="15" type="primary">SEC16</name>
    <name evidence="15" type="ORF">GRS66_005323</name>
</gene>
<evidence type="ECO:0000256" key="10">
    <source>
        <dbReference type="RuleBase" id="RU364101"/>
    </source>
</evidence>
<evidence type="ECO:0000256" key="4">
    <source>
        <dbReference type="ARBA" id="ARBA00022824"/>
    </source>
</evidence>
<feature type="domain" description="Sec16 Sec23-binding" evidence="12">
    <location>
        <begin position="1137"/>
        <end position="1420"/>
    </location>
</feature>
<feature type="compositionally biased region" description="Basic and acidic residues" evidence="11">
    <location>
        <begin position="257"/>
        <end position="276"/>
    </location>
</feature>
<feature type="region of interest" description="Disordered" evidence="11">
    <location>
        <begin position="644"/>
        <end position="701"/>
    </location>
</feature>
<dbReference type="EMBL" id="CP048997">
    <property type="protein sequence ID" value="QID82890.1"/>
    <property type="molecule type" value="Genomic_DNA"/>
</dbReference>
<name>A0A6C1E1T3_SACPS</name>
<dbReference type="GO" id="GO:0006914">
    <property type="term" value="P:autophagy"/>
    <property type="evidence" value="ECO:0007669"/>
    <property type="project" value="UniProtKB-KW"/>
</dbReference>
<feature type="compositionally biased region" description="Polar residues" evidence="11">
    <location>
        <begin position="534"/>
        <end position="545"/>
    </location>
</feature>
<dbReference type="Gene3D" id="6.20.50.30">
    <property type="match status" value="1"/>
</dbReference>
<keyword evidence="5 10" id="KW-0931">ER-Golgi transport</keyword>
<evidence type="ECO:0000256" key="9">
    <source>
        <dbReference type="ARBA" id="ARBA00024687"/>
    </source>
</evidence>
<dbReference type="GO" id="GO:0012507">
    <property type="term" value="C:ER to Golgi transport vesicle membrane"/>
    <property type="evidence" value="ECO:0007669"/>
    <property type="project" value="TreeGrafter"/>
</dbReference>
<feature type="region of interest" description="Disordered" evidence="11">
    <location>
        <begin position="1751"/>
        <end position="1804"/>
    </location>
</feature>
<feature type="compositionally biased region" description="Basic and acidic residues" evidence="11">
    <location>
        <begin position="1969"/>
        <end position="1980"/>
    </location>
</feature>
<feature type="compositionally biased region" description="Polar residues" evidence="11">
    <location>
        <begin position="1775"/>
        <end position="1786"/>
    </location>
</feature>
<proteinExistence type="inferred from homology"/>
<dbReference type="GO" id="GO:0016192">
    <property type="term" value="P:vesicle-mediated transport"/>
    <property type="evidence" value="ECO:0007669"/>
    <property type="project" value="UniProtKB-KW"/>
</dbReference>
<reference evidence="15 16" key="1">
    <citation type="journal article" date="2019" name="BMC Genomics">
        <title>Chromosome level assembly and comparative genome analysis confirm lager-brewing yeasts originated from a single hybridization.</title>
        <authorList>
            <person name="Salazar A.N."/>
            <person name="Gorter de Vries A.R."/>
            <person name="van den Broek M."/>
            <person name="Brouwers N."/>
            <person name="de la Torre Cortes P."/>
            <person name="Kuijpers N.G.A."/>
            <person name="Daran J.G."/>
            <person name="Abeel T."/>
        </authorList>
    </citation>
    <scope>NUCLEOTIDE SEQUENCE [LARGE SCALE GENOMIC DNA]</scope>
    <source>
        <strain evidence="15 16">CBS 1483</strain>
    </source>
</reference>
<dbReference type="PANTHER" id="PTHR13402:SF6">
    <property type="entry name" value="SECRETORY 16, ISOFORM I"/>
    <property type="match status" value="1"/>
</dbReference>
<feature type="region of interest" description="Disordered" evidence="11">
    <location>
        <begin position="2054"/>
        <end position="2195"/>
    </location>
</feature>
<accession>A0A6C1E1T3</accession>
<evidence type="ECO:0000256" key="5">
    <source>
        <dbReference type="ARBA" id="ARBA00022892"/>
    </source>
</evidence>
<dbReference type="Pfam" id="PF12931">
    <property type="entry name" value="TPR_Sec16"/>
    <property type="match status" value="1"/>
</dbReference>
<feature type="compositionally biased region" description="Polar residues" evidence="11">
    <location>
        <begin position="1723"/>
        <end position="1733"/>
    </location>
</feature>
<feature type="compositionally biased region" description="Basic and acidic residues" evidence="11">
    <location>
        <begin position="49"/>
        <end position="59"/>
    </location>
</feature>
<feature type="compositionally biased region" description="Polar residues" evidence="11">
    <location>
        <begin position="332"/>
        <end position="341"/>
    </location>
</feature>
<feature type="compositionally biased region" description="Polar residues" evidence="11">
    <location>
        <begin position="489"/>
        <end position="500"/>
    </location>
</feature>
<feature type="compositionally biased region" description="Polar residues" evidence="11">
    <location>
        <begin position="1683"/>
        <end position="1693"/>
    </location>
</feature>
<feature type="region of interest" description="Disordered" evidence="11">
    <location>
        <begin position="1825"/>
        <end position="1880"/>
    </location>
</feature>
<evidence type="ECO:0000256" key="11">
    <source>
        <dbReference type="SAM" id="MobiDB-lite"/>
    </source>
</evidence>
<feature type="region of interest" description="Disordered" evidence="11">
    <location>
        <begin position="1"/>
        <end position="80"/>
    </location>
</feature>
<comment type="similarity">
    <text evidence="2 10">Belongs to the SEC16 family.</text>
</comment>
<evidence type="ECO:0000259" key="14">
    <source>
        <dbReference type="Pfam" id="PF12935"/>
    </source>
</evidence>
<feature type="compositionally biased region" description="Polar residues" evidence="11">
    <location>
        <begin position="1916"/>
        <end position="1938"/>
    </location>
</feature>
<feature type="region of interest" description="Disordered" evidence="11">
    <location>
        <begin position="1656"/>
        <end position="1733"/>
    </location>
</feature>
<dbReference type="Proteomes" id="UP000501346">
    <property type="component" value="Chromosome ScXVI"/>
</dbReference>
<evidence type="ECO:0000256" key="8">
    <source>
        <dbReference type="ARBA" id="ARBA00023136"/>
    </source>
</evidence>
<dbReference type="CDD" id="cd09233">
    <property type="entry name" value="ACE1-Sec16-like"/>
    <property type="match status" value="1"/>
</dbReference>
<evidence type="ECO:0000259" key="12">
    <source>
        <dbReference type="Pfam" id="PF12931"/>
    </source>
</evidence>
<feature type="compositionally biased region" description="Pro residues" evidence="11">
    <location>
        <begin position="2131"/>
        <end position="2143"/>
    </location>
</feature>
<evidence type="ECO:0000256" key="2">
    <source>
        <dbReference type="ARBA" id="ARBA00005927"/>
    </source>
</evidence>
<feature type="domain" description="Sec16 N-terminal" evidence="14">
    <location>
        <begin position="291"/>
        <end position="567"/>
    </location>
</feature>
<feature type="region of interest" description="Disordered" evidence="11">
    <location>
        <begin position="835"/>
        <end position="855"/>
    </location>
</feature>
<feature type="compositionally biased region" description="Basic and acidic residues" evidence="11">
    <location>
        <begin position="342"/>
        <end position="383"/>
    </location>
</feature>
<feature type="region of interest" description="Disordered" evidence="11">
    <location>
        <begin position="247"/>
        <end position="383"/>
    </location>
</feature>
<evidence type="ECO:0000313" key="16">
    <source>
        <dbReference type="Proteomes" id="UP000501346"/>
    </source>
</evidence>
<keyword evidence="8 10" id="KW-0472">Membrane</keyword>
<dbReference type="Pfam" id="PF12935">
    <property type="entry name" value="Sec16_N"/>
    <property type="match status" value="1"/>
</dbReference>
<feature type="region of interest" description="Disordered" evidence="11">
    <location>
        <begin position="1916"/>
        <end position="1948"/>
    </location>
</feature>
<dbReference type="InterPro" id="IPR024468">
    <property type="entry name" value="Sec16_N"/>
</dbReference>
<feature type="compositionally biased region" description="Basic and acidic residues" evidence="11">
    <location>
        <begin position="547"/>
        <end position="556"/>
    </location>
</feature>
<feature type="compositionally biased region" description="Basic and acidic residues" evidence="11">
    <location>
        <begin position="92"/>
        <end position="102"/>
    </location>
</feature>
<feature type="compositionally biased region" description="Polar residues" evidence="11">
    <location>
        <begin position="657"/>
        <end position="666"/>
    </location>
</feature>
<dbReference type="GO" id="GO:0005789">
    <property type="term" value="C:endoplasmic reticulum membrane"/>
    <property type="evidence" value="ECO:0007669"/>
    <property type="project" value="UniProtKB-SubCell"/>
</dbReference>
<dbReference type="GO" id="GO:0070971">
    <property type="term" value="C:endoplasmic reticulum exit site"/>
    <property type="evidence" value="ECO:0007669"/>
    <property type="project" value="UniProtKB-ARBA"/>
</dbReference>
<dbReference type="InterPro" id="IPR024298">
    <property type="entry name" value="Sec16_Sec23-bd"/>
</dbReference>
<feature type="compositionally biased region" description="Polar residues" evidence="11">
    <location>
        <begin position="1857"/>
        <end position="1874"/>
    </location>
</feature>
<comment type="subcellular location">
    <subcellularLocation>
        <location evidence="1">Endoplasmic reticulum membrane</location>
        <topology evidence="1">Peripheral membrane protein</topology>
        <orientation evidence="1">Cytoplasmic side</orientation>
    </subcellularLocation>
</comment>
<sequence>MTPEAKKRKNQKKKLKQKQKKAAEKAASHSEEPLELPESTINSSFNDDSVNRTESDIASKFDVPPVSSSTNISPANETQLEIPDTQELHHKLLNDSDQHDITADSNDLPDNSIVEHDSVITQTKPAMSEEYEETAAHLSSRNPSLDVVAGELHNNNEHTQKIAVSAVEEDSFNEEEGENHDSIIISSLNDATPSQYNHFLPSDGNLLSPELSSGDTPTHNVPLGTKDNEINDDEYCNDKEISLNANNVLPDELSKEEDERLKLETHVSTEEKKQDIADQETAENLFTSSTEPSENKIRNSGDDTSMLFQDDESDQKVPWEEDVKKDFHNENTNDTQESAPNTDDRDKGYEGNEALKKSESCTAADERSYSEETSEDIFHGHDKQVVEGQNDYTGKNIENESQKLMGEGNHKLPLSAEADIIEPGKDIQDQAEDLFTQSSGDLGEVLPWESADKNADVTSKSQEKHEDLFAASGNDEKLPWEVSDGEVSSGKTENSMQASTEKIAEQKFSFLENDDDLLDDDDSFLASSEEEDTVPNTDNTTNLTSKPVEEKKASRYKPIIEEEAGMRQEQVHFTNTTGIVTPQQFHGLTKTGLGTPNQQVSVPNIVSPKPPVVKDNRSIFKINEEKKKSDAYDFPLEIISESSKKGHAKPVAVPTQRFGSGNSFSSLDKPIPQSRKGSNNSNRPPVIPLGTQVPRSSRTNSAISQSPVNYAFPNPYKIQQLQQAPIQSGMPLPNTNIPPPALKVETTVSAPPIRARGVSNASVGSSASFGARHATQYGLNNGVPPVSPYGQATINLPTANKYAPVSPTVQQKQYPSVAQNLGASAVNTPNFVKTHRGHTSSISSYTPNQNEHASRYAPNNQQSYQVPYTSQPVGPVAGNSNYQSQTRSSYAVPMMPQAQTSASIQPHTNIQPPTGILPLAPLRPLDPLQAATNLQPRASNITAANSLPLANLPLAENILPETITHRATSSVAPPRQENNPIKIDNEALLRRQFPIFHWSAANRVVYAVPPIPDQSQYMISSSIVQEIKVTPIDQIIKPNDMLKSFPGPLGSAKLKKKDLTKWMETTIKSISENESSTDMTIWQLLEMKLNDKVNWKNISKLLYNSDELLMYLSQPFPNGDMIPNAYRLDINCQMRVLAFLQTGNHDEALRLALCKRDYAIALLVGSLMGKDRWSEVIQKYLYEGLTAGPNDQKELAHFLLLIFQVFVGNSKMAIKSFYTNNETSQWASENWKSIVAAVLINIPENNEDPLLIPPVVLEFLIEFGIFLTKKGLTAAASTLFIIGNVPLSNEPVMADSDVIFESIGNMNTFESILWDEIYEYIFSYDPKFKGFSSILPQKIYHASLLQEQGLNSLGTKYTDYLSSSVRKLPKKDILTINLTRELSEVASRLSESNTGWLAKPKLSSVWGQLDKSFNKYIGGDDIDALNKKNDKKKVFDGFTPGSSANSSTVDLTQTFTPFQAQVTSQSYVDTTALLHNAHNVPSHSVLHSKPSNVSKGLVEANLPYTHRIGDSLQGSPQRIHNTQFAAAEPQMASLRRVRTDQHTNEKALKSQQILEKKSTAYTPQFGQNHSVPMEKSNSNVPSLFADFPAPPKLGTVPSNYVSSPDLVRRESIISTGSEFLPPPKIGVPTKANSSQGSLMYSPSVEALPIDPVVPQVHETGYNDFGNKHPQKSMPEDESHTSHDNSNADQNTLKDSADVTDETMDVEGPGFNDVKNPLPMEPNHQPTSTVNPIQTIGDDIQPILQTNVEVRGTDASKMENSLPSIENERSSEEQPENISKSASSAYLPSTGGLSPENRPLTQDENSISETVQSTYLPAGSISMEAKPISQVQDVPRNVNNKASKLVEQHMAPPKPKSTDATKMNYSPYVPQSTAASADGDESTILKTSPAIYARTHQAHASNPSQYFPLVNQANETASFELSESTSQAQSNGNVASENRFSPIKKAEVVEKDTFQPTIRKASTNQYRAFKPLESDADKYNDVIEDESDDDNMSTDEAKNRKEEKKNVNMKKETKPSNKDIDDKSNGWFGWLKKDTGDKKVYKAKLGHKNTLYYDEKLKRWVNKDATEEEKQKIIESSAPPPPPIVKRKDGGPKTKPRSGPINNSLPPVHATSVIPNNPITGEPLPIKTSPSPTGPNPNNSPSPSSPISRISGVNLTSKKANGLDDLLSLAGGPKPASTRRKKKTARGYVNVMDNIQ</sequence>
<feature type="compositionally biased region" description="Basic and acidic residues" evidence="11">
    <location>
        <begin position="21"/>
        <end position="32"/>
    </location>
</feature>
<protein>
    <recommendedName>
        <fullName evidence="10">Protein transport protein sec16</fullName>
    </recommendedName>
</protein>
<feature type="region of interest" description="Disordered" evidence="11">
    <location>
        <begin position="1964"/>
        <end position="2031"/>
    </location>
</feature>
<evidence type="ECO:0000256" key="7">
    <source>
        <dbReference type="ARBA" id="ARBA00023006"/>
    </source>
</evidence>
<feature type="compositionally biased region" description="Basic residues" evidence="11">
    <location>
        <begin position="1"/>
        <end position="20"/>
    </location>
</feature>
<dbReference type="PANTHER" id="PTHR13402">
    <property type="entry name" value="RGPR-RELATED"/>
    <property type="match status" value="1"/>
</dbReference>
<feature type="region of interest" description="Disordered" evidence="11">
    <location>
        <begin position="199"/>
        <end position="233"/>
    </location>
</feature>
<feature type="region of interest" description="Disordered" evidence="11">
    <location>
        <begin position="92"/>
        <end position="112"/>
    </location>
</feature>
<feature type="compositionally biased region" description="Acidic residues" evidence="11">
    <location>
        <begin position="512"/>
        <end position="533"/>
    </location>
</feature>
<feature type="compositionally biased region" description="Polar residues" evidence="11">
    <location>
        <begin position="839"/>
        <end position="855"/>
    </location>
</feature>
<dbReference type="GO" id="GO:0015031">
    <property type="term" value="P:protein transport"/>
    <property type="evidence" value="ECO:0007669"/>
    <property type="project" value="UniProtKB-KW"/>
</dbReference>
<evidence type="ECO:0000259" key="13">
    <source>
        <dbReference type="Pfam" id="PF12932"/>
    </source>
</evidence>
<dbReference type="GO" id="GO:0070973">
    <property type="term" value="P:protein localization to endoplasmic reticulum exit site"/>
    <property type="evidence" value="ECO:0007669"/>
    <property type="project" value="TreeGrafter"/>
</dbReference>
<feature type="compositionally biased region" description="Polar residues" evidence="11">
    <location>
        <begin position="282"/>
        <end position="292"/>
    </location>
</feature>
<keyword evidence="3 10" id="KW-0813">Transport</keyword>
<dbReference type="Gene3D" id="1.20.58.940">
    <property type="match status" value="1"/>
</dbReference>
<dbReference type="GO" id="GO:0007030">
    <property type="term" value="P:Golgi organization"/>
    <property type="evidence" value="ECO:0007669"/>
    <property type="project" value="TreeGrafter"/>
</dbReference>
<feature type="compositionally biased region" description="Basic and acidic residues" evidence="11">
    <location>
        <begin position="2054"/>
        <end position="2072"/>
    </location>
</feature>
<feature type="region of interest" description="Disordered" evidence="11">
    <location>
        <begin position="437"/>
        <end position="556"/>
    </location>
</feature>
<dbReference type="OrthoDB" id="8918678at2759"/>
<evidence type="ECO:0000256" key="1">
    <source>
        <dbReference type="ARBA" id="ARBA00004397"/>
    </source>
</evidence>
<feature type="compositionally biased region" description="Polar residues" evidence="11">
    <location>
        <begin position="66"/>
        <end position="79"/>
    </location>
</feature>
<feature type="compositionally biased region" description="Polar residues" evidence="11">
    <location>
        <begin position="1828"/>
        <end position="1841"/>
    </location>
</feature>
<keyword evidence="7 10" id="KW-0072">Autophagy</keyword>
<dbReference type="Pfam" id="PF12932">
    <property type="entry name" value="Sec16"/>
    <property type="match status" value="1"/>
</dbReference>
<organism evidence="15 16">
    <name type="scientific">Saccharomyces pastorianus</name>
    <name type="common">Lager yeast</name>
    <name type="synonym">Saccharomyces cerevisiae x Saccharomyces eubayanus</name>
    <dbReference type="NCBI Taxonomy" id="27292"/>
    <lineage>
        <taxon>Eukaryota</taxon>
        <taxon>Fungi</taxon>
        <taxon>Dikarya</taxon>
        <taxon>Ascomycota</taxon>
        <taxon>Saccharomycotina</taxon>
        <taxon>Saccharomycetes</taxon>
        <taxon>Saccharomycetales</taxon>
        <taxon>Saccharomycetaceae</taxon>
        <taxon>Saccharomyces</taxon>
    </lineage>
</organism>
<keyword evidence="4 10" id="KW-0256">Endoplasmic reticulum</keyword>